<feature type="signal peptide" evidence="1">
    <location>
        <begin position="1"/>
        <end position="20"/>
    </location>
</feature>
<reference evidence="2 3" key="1">
    <citation type="submission" date="2019-08" db="EMBL/GenBank/DDBJ databases">
        <title>Archangium and Cystobacter genomes.</title>
        <authorList>
            <person name="Chen I.-C.K."/>
            <person name="Wielgoss S."/>
        </authorList>
    </citation>
    <scope>NUCLEOTIDE SEQUENCE [LARGE SCALE GENOMIC DNA]</scope>
    <source>
        <strain evidence="2 3">Cbm 6</strain>
    </source>
</reference>
<dbReference type="Pfam" id="PF07920">
    <property type="entry name" value="DUF1684"/>
    <property type="match status" value="1"/>
</dbReference>
<proteinExistence type="predicted"/>
<sequence length="313" mass="34479">MRIARLTPLLTLAFATPAVATRPPVKPAMMKPADTKAPDTKHSELEAETRAWHQKRIASLTSEEGWLSLVGLHWLKEGDNRFGSAQDNDLVFPASTPARIGTLTNKGGKVTLTVQPGVTLTRAGQPFTGGEVSDSESEKDMLMLGSLRFYVIRRGDRLGVRVKDPEAPARKQFHGIPTWPVSTAWRIEARFEPAATPRKLAVPTVLGTVDEATSPGTIVFTVNGQEYRLDPVQENSSEQLFIIFADLTNRTESYGAGRFLYADPPKDGKVVLDFNRAYNPPCAFSPYATCPLPPPQNRLKLRVEAGEKRYGDH</sequence>
<dbReference type="PANTHER" id="PTHR41913:SF1">
    <property type="entry name" value="DUF1684 DOMAIN-CONTAINING PROTEIN"/>
    <property type="match status" value="1"/>
</dbReference>
<accession>A0ABY9X350</accession>
<dbReference type="PANTHER" id="PTHR41913">
    <property type="entry name" value="DUF1684 DOMAIN-CONTAINING PROTEIN"/>
    <property type="match status" value="1"/>
</dbReference>
<dbReference type="RefSeq" id="WP_395808138.1">
    <property type="nucleotide sequence ID" value="NZ_CP043494.1"/>
</dbReference>
<evidence type="ECO:0000313" key="3">
    <source>
        <dbReference type="Proteomes" id="UP001611383"/>
    </source>
</evidence>
<dbReference type="Proteomes" id="UP001611383">
    <property type="component" value="Chromosome"/>
</dbReference>
<gene>
    <name evidence="2" type="ORF">F0U60_41045</name>
</gene>
<keyword evidence="1" id="KW-0732">Signal</keyword>
<dbReference type="EMBL" id="CP043494">
    <property type="protein sequence ID" value="WNG49801.1"/>
    <property type="molecule type" value="Genomic_DNA"/>
</dbReference>
<protein>
    <submittedName>
        <fullName evidence="2">DUF1684 domain-containing protein</fullName>
    </submittedName>
</protein>
<name>A0ABY9X350_9BACT</name>
<organism evidence="2 3">
    <name type="scientific">Archangium minus</name>
    <dbReference type="NCBI Taxonomy" id="83450"/>
    <lineage>
        <taxon>Bacteria</taxon>
        <taxon>Pseudomonadati</taxon>
        <taxon>Myxococcota</taxon>
        <taxon>Myxococcia</taxon>
        <taxon>Myxococcales</taxon>
        <taxon>Cystobacterineae</taxon>
        <taxon>Archangiaceae</taxon>
        <taxon>Archangium</taxon>
    </lineage>
</organism>
<dbReference type="InterPro" id="IPR012467">
    <property type="entry name" value="DUF1684"/>
</dbReference>
<keyword evidence="3" id="KW-1185">Reference proteome</keyword>
<evidence type="ECO:0000256" key="1">
    <source>
        <dbReference type="SAM" id="SignalP"/>
    </source>
</evidence>
<evidence type="ECO:0000313" key="2">
    <source>
        <dbReference type="EMBL" id="WNG49801.1"/>
    </source>
</evidence>
<feature type="chain" id="PRO_5046095009" evidence="1">
    <location>
        <begin position="21"/>
        <end position="313"/>
    </location>
</feature>